<organism evidence="1 2">
    <name type="scientific">Desulfofundulus thermosubterraneus DSM 16057</name>
    <dbReference type="NCBI Taxonomy" id="1121432"/>
    <lineage>
        <taxon>Bacteria</taxon>
        <taxon>Bacillati</taxon>
        <taxon>Bacillota</taxon>
        <taxon>Clostridia</taxon>
        <taxon>Eubacteriales</taxon>
        <taxon>Peptococcaceae</taxon>
        <taxon>Desulfofundulus</taxon>
    </lineage>
</organism>
<reference evidence="2" key="1">
    <citation type="submission" date="2016-11" db="EMBL/GenBank/DDBJ databases">
        <authorList>
            <person name="Varghese N."/>
            <person name="Submissions S."/>
        </authorList>
    </citation>
    <scope>NUCLEOTIDE SEQUENCE [LARGE SCALE GENOMIC DNA]</scope>
    <source>
        <strain evidence="2">DSM 16057</strain>
    </source>
</reference>
<accession>A0A1M6JF37</accession>
<dbReference type="STRING" id="1121432.SAMN02745219_02596"/>
<evidence type="ECO:0000313" key="2">
    <source>
        <dbReference type="Proteomes" id="UP000184529"/>
    </source>
</evidence>
<protein>
    <submittedName>
        <fullName evidence="1">Uncharacterized protein</fullName>
    </submittedName>
</protein>
<gene>
    <name evidence="1" type="ORF">SAMN02745219_02596</name>
</gene>
<dbReference type="EMBL" id="FQZM01000035">
    <property type="protein sequence ID" value="SHJ45298.1"/>
    <property type="molecule type" value="Genomic_DNA"/>
</dbReference>
<keyword evidence="2" id="KW-1185">Reference proteome</keyword>
<dbReference type="AlphaFoldDB" id="A0A1M6JF37"/>
<dbReference type="Proteomes" id="UP000184529">
    <property type="component" value="Unassembled WGS sequence"/>
</dbReference>
<evidence type="ECO:0000313" key="1">
    <source>
        <dbReference type="EMBL" id="SHJ45298.1"/>
    </source>
</evidence>
<proteinExistence type="predicted"/>
<dbReference type="OrthoDB" id="2110325at2"/>
<sequence length="510" mass="54384">MGGGGKKKHSAVNLGSGAGLGAGIAPSAAPDMSAVAGGSFTPDLAGYQALSQAVSKGYGGDYYGPAAPKVAAGAAKVVSSWPEVTLVGLGKKKGLKHAVLSAGGGAAGGASPVLKAAVNPAYPDGTAAIGEVNENAEHDFQELPPQVQSSVEEKEKAAEDFVVAGVTPDGAAVAVPPVTLDPVALVQKARESLKNGVANLKLGISEFSQKAKGILDVLRFFEKVREEVPRVAPEEFSTLSFSFKREAKDLGGVHTKYIYADQHGREWLFKPDKHSGGAVAEAESAASRVARRVGQPGVDVYVTETPYGKGSIQPFLKDAKKLGPDPTAFSPAQVRALVREHVVSWATSEHDAKHDNFIVTPGGALVGVDKGQAFKYFGEDRLSLDYHPNKVHGAEEPVYYALYRAAREGKVKLNPYDALPVIEAFEKIPDGEYREMLRPVVEAAMSSPSKDQIAWWKRMEKLAAQRLGRKPSDQEVAEEFLRRACERKNSLRKDFAEFFSKVLNTAVDFS</sequence>
<dbReference type="RefSeq" id="WP_072870209.1">
    <property type="nucleotide sequence ID" value="NZ_FQZM01000035.1"/>
</dbReference>
<name>A0A1M6JF37_9FIRM</name>